<keyword evidence="2" id="KW-1185">Reference proteome</keyword>
<gene>
    <name evidence="1" type="ordered locus">Desmer_0971</name>
</gene>
<dbReference type="KEGG" id="dmi:Desmer_0971"/>
<evidence type="ECO:0008006" key="3">
    <source>
        <dbReference type="Google" id="ProtNLM"/>
    </source>
</evidence>
<organism evidence="1 2">
    <name type="scientific">Desulfosporosinus meridiei (strain ATCC BAA-275 / DSM 13257 / KCTC 12902 / NCIMB 13706 / S10)</name>
    <dbReference type="NCBI Taxonomy" id="768704"/>
    <lineage>
        <taxon>Bacteria</taxon>
        <taxon>Bacillati</taxon>
        <taxon>Bacillota</taxon>
        <taxon>Clostridia</taxon>
        <taxon>Eubacteriales</taxon>
        <taxon>Desulfitobacteriaceae</taxon>
        <taxon>Desulfosporosinus</taxon>
    </lineage>
</organism>
<dbReference type="InterPro" id="IPR032587">
    <property type="entry name" value="DUF4911"/>
</dbReference>
<dbReference type="Pfam" id="PF16256">
    <property type="entry name" value="DUF4911"/>
    <property type="match status" value="1"/>
</dbReference>
<reference evidence="2" key="2">
    <citation type="submission" date="2012-08" db="EMBL/GenBank/DDBJ databases">
        <title>Finished genome of Desulfosporosinus meridiei DSM 13257.</title>
        <authorList>
            <person name="Huntemann M."/>
            <person name="Wei C.-L."/>
            <person name="Han J."/>
            <person name="Detter J.C."/>
            <person name="Han C."/>
            <person name="Davenport K."/>
            <person name="Daligault H."/>
            <person name="Erkkila T."/>
            <person name="Gu W."/>
            <person name="Munk A.C.C."/>
            <person name="Teshima H."/>
            <person name="Xu Y."/>
            <person name="Chain P."/>
            <person name="Tapia R."/>
            <person name="Chen A."/>
            <person name="Krypides N."/>
            <person name="Mavromatis K."/>
            <person name="Markowitz V."/>
            <person name="Szeto E."/>
            <person name="Ivanova N."/>
            <person name="Mikhailova N."/>
            <person name="Ovchinnikova G."/>
            <person name="Pagani I."/>
            <person name="Pati A."/>
            <person name="Goodwin L."/>
            <person name="Peters L."/>
            <person name="Pitluck S."/>
            <person name="Woyke T."/>
            <person name="Pester M."/>
            <person name="Spring S."/>
            <person name="Ollivier B."/>
            <person name="Rattei T."/>
            <person name="Klenk H.-P."/>
            <person name="Wagner M."/>
            <person name="Loy A."/>
        </authorList>
    </citation>
    <scope>NUCLEOTIDE SEQUENCE [LARGE SCALE GENOMIC DNA]</scope>
    <source>
        <strain evidence="2">ATCC BAA-275 / DSM 13257 / NCIMB 13706 / S10</strain>
    </source>
</reference>
<dbReference type="AlphaFoldDB" id="J7IN32"/>
<evidence type="ECO:0000313" key="1">
    <source>
        <dbReference type="EMBL" id="AFQ42995.1"/>
    </source>
</evidence>
<dbReference type="eggNOG" id="ENOG5033502">
    <property type="taxonomic scope" value="Bacteria"/>
</dbReference>
<dbReference type="STRING" id="768704.Desmer_0971"/>
<name>J7IN32_DESMD</name>
<accession>J7IN32</accession>
<protein>
    <recommendedName>
        <fullName evidence="3">DUF4911 domain-containing protein</fullName>
    </recommendedName>
</protein>
<dbReference type="Proteomes" id="UP000005262">
    <property type="component" value="Chromosome"/>
</dbReference>
<dbReference type="HOGENOM" id="CLU_176872_0_0_9"/>
<proteinExistence type="predicted"/>
<evidence type="ECO:0000313" key="2">
    <source>
        <dbReference type="Proteomes" id="UP000005262"/>
    </source>
</evidence>
<sequence>METGDKLMNFSEPQGVQLSDLDLIIKARIDRSQIQLLCKLVEGLGHLGVVTTTNKALGEVMIQTTRHCWPELEGVVKEMPLEIEFV</sequence>
<dbReference type="EMBL" id="CP003629">
    <property type="protein sequence ID" value="AFQ42995.1"/>
    <property type="molecule type" value="Genomic_DNA"/>
</dbReference>
<reference evidence="1 2" key="1">
    <citation type="journal article" date="2012" name="J. Bacteriol.">
        <title>Complete genome sequences of Desulfosporosinus orientis DSM765T, Desulfosporosinus youngiae DSM17734T, Desulfosporosinus meridiei DSM13257T, and Desulfosporosinus acidiphilus DSM22704T.</title>
        <authorList>
            <person name="Pester M."/>
            <person name="Brambilla E."/>
            <person name="Alazard D."/>
            <person name="Rattei T."/>
            <person name="Weinmaier T."/>
            <person name="Han J."/>
            <person name="Lucas S."/>
            <person name="Lapidus A."/>
            <person name="Cheng J.F."/>
            <person name="Goodwin L."/>
            <person name="Pitluck S."/>
            <person name="Peters L."/>
            <person name="Ovchinnikova G."/>
            <person name="Teshima H."/>
            <person name="Detter J.C."/>
            <person name="Han C.S."/>
            <person name="Tapia R."/>
            <person name="Land M.L."/>
            <person name="Hauser L."/>
            <person name="Kyrpides N.C."/>
            <person name="Ivanova N.N."/>
            <person name="Pagani I."/>
            <person name="Huntmann M."/>
            <person name="Wei C.L."/>
            <person name="Davenport K.W."/>
            <person name="Daligault H."/>
            <person name="Chain P.S."/>
            <person name="Chen A."/>
            <person name="Mavromatis K."/>
            <person name="Markowitz V."/>
            <person name="Szeto E."/>
            <person name="Mikhailova N."/>
            <person name="Pati A."/>
            <person name="Wagner M."/>
            <person name="Woyke T."/>
            <person name="Ollivier B."/>
            <person name="Klenk H.P."/>
            <person name="Spring S."/>
            <person name="Loy A."/>
        </authorList>
    </citation>
    <scope>NUCLEOTIDE SEQUENCE [LARGE SCALE GENOMIC DNA]</scope>
    <source>
        <strain evidence="2">ATCC BAA-275 / DSM 13257 / NCIMB 13706 / S10</strain>
    </source>
</reference>